<dbReference type="GO" id="GO:0004674">
    <property type="term" value="F:protein serine/threonine kinase activity"/>
    <property type="evidence" value="ECO:0007669"/>
    <property type="project" value="UniProtKB-KW"/>
</dbReference>
<dbReference type="PANTHER" id="PTHR35526:SF3">
    <property type="entry name" value="ANTI-SIGMA-F FACTOR RSBW"/>
    <property type="match status" value="1"/>
</dbReference>
<sequence>MGVAQKMATELTIASDLAEARRVQEQIEEALQASAYTEHDIFAIKLALEEALVNAIKHGNQMDPDKRVYVHYSITAERFDIRITDEGEGFNPEDVPDPTLEINIERPCGRGLLLMRGFMTEVEYHGRGNTVRMCKVRESAAS</sequence>
<keyword evidence="1" id="KW-0723">Serine/threonine-protein kinase</keyword>
<dbReference type="Proteomes" id="UP000503447">
    <property type="component" value="Chromosome"/>
</dbReference>
<dbReference type="InterPro" id="IPR036890">
    <property type="entry name" value="HATPase_C_sf"/>
</dbReference>
<dbReference type="AlphaFoldDB" id="A0A6M5Z1Y7"/>
<reference evidence="4" key="1">
    <citation type="submission" date="2020-05" db="EMBL/GenBank/DDBJ databases">
        <title>Frigoriglobus tundricola gen. nov., sp. nov., a psychrotolerant cellulolytic planctomycete of the family Gemmataceae with two divergent copies of 16S rRNA gene.</title>
        <authorList>
            <person name="Kulichevskaya I.S."/>
            <person name="Ivanova A.A."/>
            <person name="Naumoff D.G."/>
            <person name="Beletsky A.V."/>
            <person name="Rijpstra W.I.C."/>
            <person name="Sinninghe Damste J.S."/>
            <person name="Mardanov A.V."/>
            <person name="Ravin N.V."/>
            <person name="Dedysh S.N."/>
        </authorList>
    </citation>
    <scope>NUCLEOTIDE SEQUENCE [LARGE SCALE GENOMIC DNA]</scope>
    <source>
        <strain evidence="4">PL17</strain>
    </source>
</reference>
<feature type="domain" description="Histidine kinase/HSP90-like ATPase" evidence="2">
    <location>
        <begin position="14"/>
        <end position="135"/>
    </location>
</feature>
<keyword evidence="4" id="KW-1185">Reference proteome</keyword>
<dbReference type="RefSeq" id="WP_171474185.1">
    <property type="nucleotide sequence ID" value="NZ_CP053452.2"/>
</dbReference>
<keyword evidence="3" id="KW-0808">Transferase</keyword>
<dbReference type="Pfam" id="PF13581">
    <property type="entry name" value="HATPase_c_2"/>
    <property type="match status" value="1"/>
</dbReference>
<gene>
    <name evidence="3" type="ORF">FTUN_6772</name>
</gene>
<dbReference type="EC" id="2.7.11.1" evidence="3"/>
<evidence type="ECO:0000259" key="2">
    <source>
        <dbReference type="Pfam" id="PF13581"/>
    </source>
</evidence>
<dbReference type="Gene3D" id="3.30.565.10">
    <property type="entry name" value="Histidine kinase-like ATPase, C-terminal domain"/>
    <property type="match status" value="1"/>
</dbReference>
<evidence type="ECO:0000256" key="1">
    <source>
        <dbReference type="ARBA" id="ARBA00022527"/>
    </source>
</evidence>
<evidence type="ECO:0000313" key="4">
    <source>
        <dbReference type="Proteomes" id="UP000503447"/>
    </source>
</evidence>
<evidence type="ECO:0000313" key="3">
    <source>
        <dbReference type="EMBL" id="QJW99172.1"/>
    </source>
</evidence>
<organism evidence="3 4">
    <name type="scientific">Frigoriglobus tundricola</name>
    <dbReference type="NCBI Taxonomy" id="2774151"/>
    <lineage>
        <taxon>Bacteria</taxon>
        <taxon>Pseudomonadati</taxon>
        <taxon>Planctomycetota</taxon>
        <taxon>Planctomycetia</taxon>
        <taxon>Gemmatales</taxon>
        <taxon>Gemmataceae</taxon>
        <taxon>Frigoriglobus</taxon>
    </lineage>
</organism>
<dbReference type="InterPro" id="IPR050267">
    <property type="entry name" value="Anti-sigma-factor_SerPK"/>
</dbReference>
<protein>
    <submittedName>
        <fullName evidence="3">Serine-protein kinase rsbW</fullName>
        <ecNumber evidence="3">2.7.11.1</ecNumber>
    </submittedName>
</protein>
<proteinExistence type="predicted"/>
<dbReference type="InterPro" id="IPR003594">
    <property type="entry name" value="HATPase_dom"/>
</dbReference>
<dbReference type="KEGG" id="ftj:FTUN_6772"/>
<dbReference type="EMBL" id="CP053452">
    <property type="protein sequence ID" value="QJW99172.1"/>
    <property type="molecule type" value="Genomic_DNA"/>
</dbReference>
<keyword evidence="3" id="KW-0418">Kinase</keyword>
<name>A0A6M5Z1Y7_9BACT</name>
<accession>A0A6M5Z1Y7</accession>
<dbReference type="PANTHER" id="PTHR35526">
    <property type="entry name" value="ANTI-SIGMA-F FACTOR RSBW-RELATED"/>
    <property type="match status" value="1"/>
</dbReference>
<dbReference type="CDD" id="cd16936">
    <property type="entry name" value="HATPase_RsbW-like"/>
    <property type="match status" value="1"/>
</dbReference>
<dbReference type="SUPFAM" id="SSF55874">
    <property type="entry name" value="ATPase domain of HSP90 chaperone/DNA topoisomerase II/histidine kinase"/>
    <property type="match status" value="1"/>
</dbReference>